<name>A0ABP3JKU8_9ACTN</name>
<comment type="caution">
    <text evidence="1">The sequence shown here is derived from an EMBL/GenBank/DDBJ whole genome shotgun (WGS) entry which is preliminary data.</text>
</comment>
<evidence type="ECO:0000313" key="2">
    <source>
        <dbReference type="Proteomes" id="UP001499895"/>
    </source>
</evidence>
<dbReference type="InterPro" id="IPR046200">
    <property type="entry name" value="DUF6233"/>
</dbReference>
<dbReference type="RefSeq" id="WP_344088021.1">
    <property type="nucleotide sequence ID" value="NZ_BAAAHB010000011.1"/>
</dbReference>
<proteinExistence type="predicted"/>
<gene>
    <name evidence="1" type="ORF">GCM10009544_16490</name>
</gene>
<reference evidence="2" key="1">
    <citation type="journal article" date="2019" name="Int. J. Syst. Evol. Microbiol.">
        <title>The Global Catalogue of Microorganisms (GCM) 10K type strain sequencing project: providing services to taxonomists for standard genome sequencing and annotation.</title>
        <authorList>
            <consortium name="The Broad Institute Genomics Platform"/>
            <consortium name="The Broad Institute Genome Sequencing Center for Infectious Disease"/>
            <person name="Wu L."/>
            <person name="Ma J."/>
        </authorList>
    </citation>
    <scope>NUCLEOTIDE SEQUENCE [LARGE SCALE GENOMIC DNA]</scope>
    <source>
        <strain evidence="2">JCM 10649</strain>
    </source>
</reference>
<dbReference type="Pfam" id="PF19746">
    <property type="entry name" value="DUF6233"/>
    <property type="match status" value="1"/>
</dbReference>
<dbReference type="EMBL" id="BAAAHB010000011">
    <property type="protein sequence ID" value="GAA0454415.1"/>
    <property type="molecule type" value="Genomic_DNA"/>
</dbReference>
<evidence type="ECO:0000313" key="1">
    <source>
        <dbReference type="EMBL" id="GAA0454415.1"/>
    </source>
</evidence>
<dbReference type="Proteomes" id="UP001499895">
    <property type="component" value="Unassembled WGS sequence"/>
</dbReference>
<organism evidence="1 2">
    <name type="scientific">Streptomyces stramineus</name>
    <dbReference type="NCBI Taxonomy" id="173861"/>
    <lineage>
        <taxon>Bacteria</taxon>
        <taxon>Bacillati</taxon>
        <taxon>Actinomycetota</taxon>
        <taxon>Actinomycetes</taxon>
        <taxon>Kitasatosporales</taxon>
        <taxon>Streptomycetaceae</taxon>
        <taxon>Streptomyces</taxon>
    </lineage>
</organism>
<protein>
    <recommendedName>
        <fullName evidence="3">DksA C4-type domain-containing protein</fullName>
    </recommendedName>
</protein>
<sequence>MDADLPLDLPRLRTLEAYLNGQLKTIREAIARLETQEAPADAEESWALQRMRSARDRPLYWLHRSTCHLAKGQRLTRAEAQAALHRPGVRTCDACRATDGLIAE</sequence>
<evidence type="ECO:0008006" key="3">
    <source>
        <dbReference type="Google" id="ProtNLM"/>
    </source>
</evidence>
<keyword evidence="2" id="KW-1185">Reference proteome</keyword>
<accession>A0ABP3JKU8</accession>